<evidence type="ECO:0000259" key="14">
    <source>
        <dbReference type="Pfam" id="PF00520"/>
    </source>
</evidence>
<dbReference type="SUPFAM" id="SSF81324">
    <property type="entry name" value="Voltage-gated potassium channels"/>
    <property type="match status" value="1"/>
</dbReference>
<dbReference type="GO" id="GO:0001508">
    <property type="term" value="P:action potential"/>
    <property type="evidence" value="ECO:0007669"/>
    <property type="project" value="TreeGrafter"/>
</dbReference>
<evidence type="ECO:0000256" key="11">
    <source>
        <dbReference type="ARBA" id="ARBA00023303"/>
    </source>
</evidence>
<dbReference type="Proteomes" id="UP000216316">
    <property type="component" value="Unassembled WGS sequence"/>
</dbReference>
<feature type="domain" description="Ion transport" evidence="14">
    <location>
        <begin position="6"/>
        <end position="207"/>
    </location>
</feature>
<keyword evidence="18" id="KW-1185">Reference proteome</keyword>
<proteinExistence type="predicted"/>
<organism evidence="16 17">
    <name type="scientific">Lactobacillus taiwanensis</name>
    <dbReference type="NCBI Taxonomy" id="508451"/>
    <lineage>
        <taxon>Bacteria</taxon>
        <taxon>Bacillati</taxon>
        <taxon>Bacillota</taxon>
        <taxon>Bacilli</taxon>
        <taxon>Lactobacillales</taxon>
        <taxon>Lactobacillaceae</taxon>
        <taxon>Lactobacillus</taxon>
    </lineage>
</organism>
<dbReference type="Gene3D" id="1.10.287.70">
    <property type="match status" value="1"/>
</dbReference>
<keyword evidence="9" id="KW-0406">Ion transport</keyword>
<feature type="transmembrane region" description="Helical" evidence="13">
    <location>
        <begin position="7"/>
        <end position="25"/>
    </location>
</feature>
<sequence>MSKKEKLYNFIMAILAVISIILVILDYASVINLDTGIWMWIDNGILVIFAIDYFYRLTIAKNKWSFFKHNIFDLLSIIPVNGFFTLFRLARLGRVTRLTRLLRVLRLVGLTGRLRKILYTNGLIYLLYTSLSLLIIGAITYSMTEHVSLAQSFWWAIATATTVGYGDISPHTFVGKIVALVLMLVGIGVIGMLTSSITTYFVREDNKSDNKDVQLEKIMQKLDEIEKQNQDLKEEIQKLKQR</sequence>
<keyword evidence="4 13" id="KW-0812">Transmembrane</keyword>
<dbReference type="GO" id="GO:0008076">
    <property type="term" value="C:voltage-gated potassium channel complex"/>
    <property type="evidence" value="ECO:0007669"/>
    <property type="project" value="InterPro"/>
</dbReference>
<keyword evidence="3" id="KW-0633">Potassium transport</keyword>
<reference evidence="16 17" key="1">
    <citation type="submission" date="2017-04" db="EMBL/GenBank/DDBJ databases">
        <authorList>
            <person name="Afonso C.L."/>
            <person name="Miller P.J."/>
            <person name="Scott M.A."/>
            <person name="Spackman E."/>
            <person name="Goraichik I."/>
            <person name="Dimitrov K.M."/>
            <person name="Suarez D.L."/>
            <person name="Swayne D.E."/>
        </authorList>
    </citation>
    <scope>NUCLEOTIDE SEQUENCE [LARGE SCALE GENOMIC DNA]</scope>
    <source>
        <strain evidence="16 17">609q</strain>
    </source>
</reference>
<keyword evidence="8 13" id="KW-1133">Transmembrane helix</keyword>
<keyword evidence="11" id="KW-0407">Ion channel</keyword>
<evidence type="ECO:0000256" key="9">
    <source>
        <dbReference type="ARBA" id="ARBA00023065"/>
    </source>
</evidence>
<evidence type="ECO:0000313" key="18">
    <source>
        <dbReference type="Proteomes" id="UP000216316"/>
    </source>
</evidence>
<evidence type="ECO:0000256" key="13">
    <source>
        <dbReference type="SAM" id="Phobius"/>
    </source>
</evidence>
<keyword evidence="7" id="KW-0630">Potassium</keyword>
<dbReference type="InterPro" id="IPR028325">
    <property type="entry name" value="VG_K_chnl"/>
</dbReference>
<feature type="transmembrane region" description="Helical" evidence="13">
    <location>
        <begin position="123"/>
        <end position="143"/>
    </location>
</feature>
<comment type="caution">
    <text evidence="16">The sequence shown here is derived from an EMBL/GenBank/DDBJ whole genome shotgun (WGS) entry which is preliminary data.</text>
</comment>
<keyword evidence="2" id="KW-0813">Transport</keyword>
<evidence type="ECO:0000256" key="5">
    <source>
        <dbReference type="ARBA" id="ARBA00022826"/>
    </source>
</evidence>
<evidence type="ECO:0000256" key="12">
    <source>
        <dbReference type="SAM" id="Coils"/>
    </source>
</evidence>
<keyword evidence="6" id="KW-0851">Voltage-gated channel</keyword>
<comment type="subcellular location">
    <subcellularLocation>
        <location evidence="1">Membrane</location>
        <topology evidence="1">Multi-pass membrane protein</topology>
    </subcellularLocation>
</comment>
<keyword evidence="12" id="KW-0175">Coiled coil</keyword>
<evidence type="ECO:0000256" key="6">
    <source>
        <dbReference type="ARBA" id="ARBA00022882"/>
    </source>
</evidence>
<evidence type="ECO:0000256" key="1">
    <source>
        <dbReference type="ARBA" id="ARBA00004141"/>
    </source>
</evidence>
<dbReference type="AlphaFoldDB" id="A0A256L8U1"/>
<dbReference type="GO" id="GO:0005249">
    <property type="term" value="F:voltage-gated potassium channel activity"/>
    <property type="evidence" value="ECO:0007669"/>
    <property type="project" value="InterPro"/>
</dbReference>
<dbReference type="EMBL" id="NGNV01000063">
    <property type="protein sequence ID" value="OYR86932.1"/>
    <property type="molecule type" value="Genomic_DNA"/>
</dbReference>
<dbReference type="Gene3D" id="1.20.120.350">
    <property type="entry name" value="Voltage-gated potassium channels. Chain C"/>
    <property type="match status" value="1"/>
</dbReference>
<evidence type="ECO:0000256" key="4">
    <source>
        <dbReference type="ARBA" id="ARBA00022692"/>
    </source>
</evidence>
<keyword evidence="10 13" id="KW-0472">Membrane</keyword>
<evidence type="ECO:0000313" key="15">
    <source>
        <dbReference type="EMBL" id="OYR86932.1"/>
    </source>
</evidence>
<dbReference type="PANTHER" id="PTHR11537">
    <property type="entry name" value="VOLTAGE-GATED POTASSIUM CHANNEL"/>
    <property type="match status" value="1"/>
</dbReference>
<dbReference type="InterPro" id="IPR027359">
    <property type="entry name" value="Volt_channel_dom_sf"/>
</dbReference>
<evidence type="ECO:0000256" key="7">
    <source>
        <dbReference type="ARBA" id="ARBA00022958"/>
    </source>
</evidence>
<dbReference type="Pfam" id="PF00520">
    <property type="entry name" value="Ion_trans"/>
    <property type="match status" value="1"/>
</dbReference>
<evidence type="ECO:0000256" key="8">
    <source>
        <dbReference type="ARBA" id="ARBA00022989"/>
    </source>
</evidence>
<keyword evidence="5" id="KW-0631">Potassium channel</keyword>
<reference evidence="17 18" key="3">
    <citation type="submission" date="2017-09" db="EMBL/GenBank/DDBJ databases">
        <title>Tripartite evolution among Lactobacillus johnsonii, Lactobacillus taiwanensis, Lactobacillus reuteri and their rodent host.</title>
        <authorList>
            <person name="Wang T."/>
            <person name="Knowles S."/>
            <person name="Cheng C."/>
        </authorList>
    </citation>
    <scope>NUCLEOTIDE SEQUENCE [LARGE SCALE GENOMIC DNA]</scope>
    <source>
        <strain evidence="16 17">609q</strain>
        <strain evidence="15 18">609u</strain>
    </source>
</reference>
<evidence type="ECO:0000313" key="16">
    <source>
        <dbReference type="EMBL" id="OYR89831.1"/>
    </source>
</evidence>
<dbReference type="EMBL" id="NGNX01000063">
    <property type="protein sequence ID" value="OYR89831.1"/>
    <property type="molecule type" value="Genomic_DNA"/>
</dbReference>
<evidence type="ECO:0000256" key="2">
    <source>
        <dbReference type="ARBA" id="ARBA00022448"/>
    </source>
</evidence>
<accession>A0A256L8U1</accession>
<evidence type="ECO:0000256" key="10">
    <source>
        <dbReference type="ARBA" id="ARBA00023136"/>
    </source>
</evidence>
<dbReference type="PRINTS" id="PR00169">
    <property type="entry name" value="KCHANNEL"/>
</dbReference>
<feature type="transmembrane region" description="Helical" evidence="13">
    <location>
        <begin position="177"/>
        <end position="202"/>
    </location>
</feature>
<dbReference type="InterPro" id="IPR005821">
    <property type="entry name" value="Ion_trans_dom"/>
</dbReference>
<feature type="transmembrane region" description="Helical" evidence="13">
    <location>
        <begin position="37"/>
        <end position="55"/>
    </location>
</feature>
<name>A0A256L8U1_9LACO</name>
<dbReference type="RefSeq" id="WP_094496983.1">
    <property type="nucleotide sequence ID" value="NZ_NGNV01000063.1"/>
</dbReference>
<evidence type="ECO:0000313" key="17">
    <source>
        <dbReference type="Proteomes" id="UP000215828"/>
    </source>
</evidence>
<dbReference type="PANTHER" id="PTHR11537:SF254">
    <property type="entry name" value="POTASSIUM VOLTAGE-GATED CHANNEL PROTEIN SHAB"/>
    <property type="match status" value="1"/>
</dbReference>
<feature type="coiled-coil region" evidence="12">
    <location>
        <begin position="208"/>
        <end position="242"/>
    </location>
</feature>
<gene>
    <name evidence="15" type="ORF">CBF53_10830</name>
    <name evidence="16" type="ORF">CBF70_10660</name>
</gene>
<dbReference type="Proteomes" id="UP000215828">
    <property type="component" value="Unassembled WGS sequence"/>
</dbReference>
<protein>
    <submittedName>
        <fullName evidence="16">Ion transporter</fullName>
    </submittedName>
</protein>
<reference evidence="15" key="2">
    <citation type="submission" date="2017-05" db="EMBL/GenBank/DDBJ databases">
        <authorList>
            <person name="Lin X.B."/>
            <person name="Stothard P."/>
            <person name="Tasseva G."/>
            <person name="Walter J."/>
        </authorList>
    </citation>
    <scope>NUCLEOTIDE SEQUENCE</scope>
    <source>
        <strain evidence="15">609u</strain>
    </source>
</reference>
<evidence type="ECO:0000256" key="3">
    <source>
        <dbReference type="ARBA" id="ARBA00022538"/>
    </source>
</evidence>